<accession>A0AAV2HSN1</accession>
<dbReference type="InterPro" id="IPR000175">
    <property type="entry name" value="Na/ntran_symport"/>
</dbReference>
<keyword evidence="11" id="KW-1185">Reference proteome</keyword>
<comment type="similarity">
    <text evidence="8">Belongs to the sodium:neurotransmitter symporter (SNF) (TC 2.A.22) family.</text>
</comment>
<reference evidence="10 11" key="1">
    <citation type="submission" date="2024-04" db="EMBL/GenBank/DDBJ databases">
        <authorList>
            <consortium name="Genoscope - CEA"/>
            <person name="William W."/>
        </authorList>
    </citation>
    <scope>NUCLEOTIDE SEQUENCE [LARGE SCALE GENOMIC DNA]</scope>
</reference>
<feature type="transmembrane region" description="Helical" evidence="9">
    <location>
        <begin position="373"/>
        <end position="394"/>
    </location>
</feature>
<dbReference type="EMBL" id="CAXITT010000214">
    <property type="protein sequence ID" value="CAL1535874.1"/>
    <property type="molecule type" value="Genomic_DNA"/>
</dbReference>
<feature type="transmembrane region" description="Helical" evidence="9">
    <location>
        <begin position="344"/>
        <end position="361"/>
    </location>
</feature>
<evidence type="ECO:0000256" key="9">
    <source>
        <dbReference type="SAM" id="Phobius"/>
    </source>
</evidence>
<dbReference type="GO" id="GO:0022858">
    <property type="term" value="F:alanine transmembrane transporter activity"/>
    <property type="evidence" value="ECO:0007669"/>
    <property type="project" value="TreeGrafter"/>
</dbReference>
<keyword evidence="6" id="KW-0479">Metal-binding</keyword>
<keyword evidence="7" id="KW-1015">Disulfide bond</keyword>
<dbReference type="SUPFAM" id="SSF161070">
    <property type="entry name" value="SNF-like"/>
    <property type="match status" value="1"/>
</dbReference>
<feature type="transmembrane region" description="Helical" evidence="9">
    <location>
        <begin position="291"/>
        <end position="311"/>
    </location>
</feature>
<sequence>MTEAKEAVTERGNWTGRLDFILSAIGYSVGLGNVWRFPYLAYRNGGASFLFPYITMLCIAGIPLFFIEVALGQFCSQGPMTAWRMAPIFTGIGYAMVIISGVVSIYYNMIITYALYYMMVSFVNLDDALPWETCGQWWNTDTCRSEALPNLDSDSYNTSEKMRVLWKVVYRHSCVAGKLDVTSYDDYDVTTGTSDHYTSFLGGFRLLYNTSATLENLTHIQVQGYDGFRTCRYGYTTASQEYFERYILRQNLSDDIGNLGGVSLKLTMTLLLAWIIIFACLMNGIKTSGKVVYFTATFPYIILIVLLVRGVTLEGHLDGIKFYIIPEWSRLLDPKIWGDAATQIFYSMGIGFGGLLTMASYNKFHNNCYRDAVLVACMDCATSIFSGFAIFSLLGHMAYVSNKKVQDVATSGPGLAFIAYPDGISRLPASPVWAFLFFFMLLTLGLDSQFGMYETVISGISDVFPRFLRKQKTNFTLLMCAIGFLLGIPQCTHASTHALCCGGIRVLTLMNDYSGSYNLLFIALLEIICLFYVYGVKNFRCDVEMMTGSKPSYLWVAMWTVVTPLAVLFIIVINAIQYTPSSYDGKNFPDWAEGLGWMMVTVPLAVILLVGVVQACRYGWPGCVRPTDDWGPALAVDRTGRYALAEGPQVSNGHILPFRIESNKSLTLGPDGHEQFFGLDNPAAETDTLTQRL</sequence>
<dbReference type="GO" id="GO:0015657">
    <property type="term" value="F:branched-chain amino acid:sodium symporter activity"/>
    <property type="evidence" value="ECO:0007669"/>
    <property type="project" value="TreeGrafter"/>
</dbReference>
<evidence type="ECO:0000313" key="11">
    <source>
        <dbReference type="Proteomes" id="UP001497497"/>
    </source>
</evidence>
<keyword evidence="2 8" id="KW-0813">Transport</keyword>
<feature type="binding site" evidence="6">
    <location>
        <position position="447"/>
    </location>
    <ligand>
        <name>Na(+)</name>
        <dbReference type="ChEBI" id="CHEBI:29101"/>
        <label>1</label>
    </ligand>
</feature>
<keyword evidence="5 9" id="KW-0472">Membrane</keyword>
<feature type="transmembrane region" description="Helical" evidence="9">
    <location>
        <begin position="50"/>
        <end position="71"/>
    </location>
</feature>
<dbReference type="PANTHER" id="PTHR11616:SF286">
    <property type="entry name" value="SODIUM- AND CHLORIDE-DEPENDENT NEUTRAL AND BASIC AMINO ACID TRANSPORTER B(0+)"/>
    <property type="match status" value="1"/>
</dbReference>
<evidence type="ECO:0000256" key="2">
    <source>
        <dbReference type="ARBA" id="ARBA00022448"/>
    </source>
</evidence>
<feature type="binding site" evidence="6">
    <location>
        <position position="448"/>
    </location>
    <ligand>
        <name>Na(+)</name>
        <dbReference type="ChEBI" id="CHEBI:29101"/>
        <label>1</label>
    </ligand>
</feature>
<dbReference type="PROSITE" id="PS50267">
    <property type="entry name" value="NA_NEUROTRAN_SYMP_3"/>
    <property type="match status" value="1"/>
</dbReference>
<protein>
    <recommendedName>
        <fullName evidence="8">Transporter</fullName>
    </recommendedName>
</protein>
<comment type="subcellular location">
    <subcellularLocation>
        <location evidence="1">Membrane</location>
        <topology evidence="1">Multi-pass membrane protein</topology>
    </subcellularLocation>
</comment>
<evidence type="ECO:0000256" key="3">
    <source>
        <dbReference type="ARBA" id="ARBA00022692"/>
    </source>
</evidence>
<evidence type="ECO:0000256" key="8">
    <source>
        <dbReference type="RuleBase" id="RU003732"/>
    </source>
</evidence>
<dbReference type="GO" id="GO:0001761">
    <property type="term" value="F:beta-alanine transmembrane transporter activity"/>
    <property type="evidence" value="ECO:0007669"/>
    <property type="project" value="TreeGrafter"/>
</dbReference>
<evidence type="ECO:0000256" key="4">
    <source>
        <dbReference type="ARBA" id="ARBA00022989"/>
    </source>
</evidence>
<feature type="binding site" evidence="6">
    <location>
        <position position="444"/>
    </location>
    <ligand>
        <name>Na(+)</name>
        <dbReference type="ChEBI" id="CHEBI:29101"/>
        <label>1</label>
    </ligand>
</feature>
<evidence type="ECO:0000256" key="7">
    <source>
        <dbReference type="PIRSR" id="PIRSR600175-2"/>
    </source>
</evidence>
<dbReference type="Pfam" id="PF00209">
    <property type="entry name" value="SNF"/>
    <property type="match status" value="2"/>
</dbReference>
<feature type="binding site" evidence="6">
    <location>
        <position position="26"/>
    </location>
    <ligand>
        <name>Na(+)</name>
        <dbReference type="ChEBI" id="CHEBI:29101"/>
        <label>1</label>
    </ligand>
</feature>
<feature type="binding site" evidence="6">
    <location>
        <position position="33"/>
    </location>
    <ligand>
        <name>Na(+)</name>
        <dbReference type="ChEBI" id="CHEBI:29101"/>
        <label>1</label>
    </ligand>
</feature>
<dbReference type="PANTHER" id="PTHR11616">
    <property type="entry name" value="SODIUM/CHLORIDE DEPENDENT TRANSPORTER"/>
    <property type="match status" value="1"/>
</dbReference>
<feature type="binding site" evidence="6">
    <location>
        <position position="29"/>
    </location>
    <ligand>
        <name>Na(+)</name>
        <dbReference type="ChEBI" id="CHEBI:29101"/>
        <label>1</label>
    </ligand>
</feature>
<dbReference type="Proteomes" id="UP001497497">
    <property type="component" value="Unassembled WGS sequence"/>
</dbReference>
<feature type="transmembrane region" description="Helical" evidence="9">
    <location>
        <begin position="262"/>
        <end position="284"/>
    </location>
</feature>
<gene>
    <name evidence="10" type="ORF">GSLYS_00009834001</name>
</gene>
<organism evidence="10 11">
    <name type="scientific">Lymnaea stagnalis</name>
    <name type="common">Great pond snail</name>
    <name type="synonym">Helix stagnalis</name>
    <dbReference type="NCBI Taxonomy" id="6523"/>
    <lineage>
        <taxon>Eukaryota</taxon>
        <taxon>Metazoa</taxon>
        <taxon>Spiralia</taxon>
        <taxon>Lophotrochozoa</taxon>
        <taxon>Mollusca</taxon>
        <taxon>Gastropoda</taxon>
        <taxon>Heterobranchia</taxon>
        <taxon>Euthyneura</taxon>
        <taxon>Panpulmonata</taxon>
        <taxon>Hygrophila</taxon>
        <taxon>Lymnaeoidea</taxon>
        <taxon>Lymnaeidae</taxon>
        <taxon>Lymnaea</taxon>
    </lineage>
</organism>
<keyword evidence="8" id="KW-0769">Symport</keyword>
<dbReference type="InterPro" id="IPR037272">
    <property type="entry name" value="SNS_sf"/>
</dbReference>
<feature type="transmembrane region" description="Helical" evidence="9">
    <location>
        <begin position="92"/>
        <end position="116"/>
    </location>
</feature>
<feature type="transmembrane region" description="Helical" evidence="9">
    <location>
        <begin position="515"/>
        <end position="534"/>
    </location>
</feature>
<dbReference type="PROSITE" id="PS00610">
    <property type="entry name" value="NA_NEUROTRAN_SYMP_1"/>
    <property type="match status" value="1"/>
</dbReference>
<dbReference type="PRINTS" id="PR00176">
    <property type="entry name" value="NANEUSMPORT"/>
</dbReference>
<dbReference type="GO" id="GO:1901235">
    <property type="term" value="F:(R)-carnitine transmembrane transporter activity"/>
    <property type="evidence" value="ECO:0007669"/>
    <property type="project" value="TreeGrafter"/>
</dbReference>
<feature type="transmembrane region" description="Helical" evidence="9">
    <location>
        <begin position="20"/>
        <end position="38"/>
    </location>
</feature>
<dbReference type="GO" id="GO:0046872">
    <property type="term" value="F:metal ion binding"/>
    <property type="evidence" value="ECO:0007669"/>
    <property type="project" value="UniProtKB-KW"/>
</dbReference>
<name>A0AAV2HSN1_LYMST</name>
<keyword evidence="4 9" id="KW-1133">Transmembrane helix</keyword>
<feature type="binding site" evidence="6">
    <location>
        <position position="347"/>
    </location>
    <ligand>
        <name>Na(+)</name>
        <dbReference type="ChEBI" id="CHEBI:29101"/>
        <label>1</label>
    </ligand>
</feature>
<dbReference type="GO" id="GO:0005886">
    <property type="term" value="C:plasma membrane"/>
    <property type="evidence" value="ECO:0007669"/>
    <property type="project" value="TreeGrafter"/>
</dbReference>
<feature type="transmembrane region" description="Helical" evidence="9">
    <location>
        <begin position="432"/>
        <end position="453"/>
    </location>
</feature>
<feature type="disulfide bond" evidence="7">
    <location>
        <begin position="134"/>
        <end position="143"/>
    </location>
</feature>
<feature type="transmembrane region" description="Helical" evidence="9">
    <location>
        <begin position="554"/>
        <end position="576"/>
    </location>
</feature>
<keyword evidence="3 8" id="KW-0812">Transmembrane</keyword>
<feature type="transmembrane region" description="Helical" evidence="9">
    <location>
        <begin position="596"/>
        <end position="616"/>
    </location>
</feature>
<proteinExistence type="inferred from homology"/>
<feature type="transmembrane region" description="Helical" evidence="9">
    <location>
        <begin position="474"/>
        <end position="495"/>
    </location>
</feature>
<dbReference type="GO" id="GO:0089718">
    <property type="term" value="P:amino acid import across plasma membrane"/>
    <property type="evidence" value="ECO:0007669"/>
    <property type="project" value="TreeGrafter"/>
</dbReference>
<evidence type="ECO:0000256" key="6">
    <source>
        <dbReference type="PIRSR" id="PIRSR600175-1"/>
    </source>
</evidence>
<evidence type="ECO:0000313" key="10">
    <source>
        <dbReference type="EMBL" id="CAL1535874.1"/>
    </source>
</evidence>
<comment type="caution">
    <text evidence="10">The sequence shown here is derived from an EMBL/GenBank/DDBJ whole genome shotgun (WGS) entry which is preliminary data.</text>
</comment>
<dbReference type="GO" id="GO:0015374">
    <property type="term" value="F:neutral, basic amino acid:sodium:chloride symporter activity"/>
    <property type="evidence" value="ECO:0007669"/>
    <property type="project" value="TreeGrafter"/>
</dbReference>
<keyword evidence="6" id="KW-0915">Sodium</keyword>
<evidence type="ECO:0000256" key="1">
    <source>
        <dbReference type="ARBA" id="ARBA00004141"/>
    </source>
</evidence>
<evidence type="ECO:0000256" key="5">
    <source>
        <dbReference type="ARBA" id="ARBA00023136"/>
    </source>
</evidence>
<dbReference type="AlphaFoldDB" id="A0AAV2HSN1"/>